<sequence>MNNKVSEIESLVPVFDGHNDVLSQLWLNHHQQPEHAFLQGPACGQLDLPRCREAGFAGGLFAAYVSSPKLPSVATDSGDTANIVPGCGIDTRFLLEGTKKHPDFSPTPDLNSARDVTIGMMAFLLRIEKSSAGAVKICRSAHEIRQAMQNQALAVVMHIEGAEAIDPDLYLLDVLYAMGLRSIGPVWSRPNIFGHGVPFKFPSTPDLGPGLTDLGIRLVKACNEKRIMVDLSHLDEKGFWQVAKHSDAPLVASHSNAHALSAQSRNLTDKQLAAIKESGGFVGVNFGMSFLREDGQKSPDATVHEMVRHVDYLLEKLGEDHVGFGSDFDGVTLTPDMVDVRGLHKLVAALREAGYNQALLEKVCHKNWIKVLERTWGE</sequence>
<dbReference type="SUPFAM" id="SSF51556">
    <property type="entry name" value="Metallo-dependent hydrolases"/>
    <property type="match status" value="1"/>
</dbReference>
<dbReference type="GO" id="GO:0070573">
    <property type="term" value="F:metallodipeptidase activity"/>
    <property type="evidence" value="ECO:0007669"/>
    <property type="project" value="InterPro"/>
</dbReference>
<dbReference type="PANTHER" id="PTHR10443">
    <property type="entry name" value="MICROSOMAL DIPEPTIDASE"/>
    <property type="match status" value="1"/>
</dbReference>
<protein>
    <submittedName>
        <fullName evidence="1">Membrane dipeptidase</fullName>
    </submittedName>
</protein>
<dbReference type="Pfam" id="PF01244">
    <property type="entry name" value="Peptidase_M19"/>
    <property type="match status" value="1"/>
</dbReference>
<dbReference type="RefSeq" id="WP_169403859.1">
    <property type="nucleotide sequence ID" value="NZ_JAADJU010000007.1"/>
</dbReference>
<dbReference type="PROSITE" id="PS00869">
    <property type="entry name" value="RENAL_DIPEPTIDASE_1"/>
    <property type="match status" value="1"/>
</dbReference>
<accession>A0A848MQ02</accession>
<evidence type="ECO:0000313" key="2">
    <source>
        <dbReference type="Proteomes" id="UP000585363"/>
    </source>
</evidence>
<dbReference type="CDD" id="cd01301">
    <property type="entry name" value="rDP_like"/>
    <property type="match status" value="1"/>
</dbReference>
<dbReference type="Gene3D" id="3.20.20.140">
    <property type="entry name" value="Metal-dependent hydrolases"/>
    <property type="match status" value="1"/>
</dbReference>
<keyword evidence="2" id="KW-1185">Reference proteome</keyword>
<dbReference type="PANTHER" id="PTHR10443:SF12">
    <property type="entry name" value="DIPEPTIDASE"/>
    <property type="match status" value="1"/>
</dbReference>
<dbReference type="InterPro" id="IPR032466">
    <property type="entry name" value="Metal_Hydrolase"/>
</dbReference>
<reference evidence="1 2" key="1">
    <citation type="submission" date="2020-01" db="EMBL/GenBank/DDBJ databases">
        <authorList>
            <person name="Lee S.D."/>
        </authorList>
    </citation>
    <scope>NUCLEOTIDE SEQUENCE [LARGE SCALE GENOMIC DNA]</scope>
    <source>
        <strain evidence="1 2">SAP-1</strain>
    </source>
</reference>
<dbReference type="EMBL" id="JAADJU010000007">
    <property type="protein sequence ID" value="NMP28164.1"/>
    <property type="molecule type" value="Genomic_DNA"/>
</dbReference>
<dbReference type="Proteomes" id="UP000585363">
    <property type="component" value="Unassembled WGS sequence"/>
</dbReference>
<reference evidence="1 2" key="2">
    <citation type="submission" date="2020-06" db="EMBL/GenBank/DDBJ databases">
        <title>Polyphasic characterization of a Rahnella strain isolated from tree sap.</title>
        <authorList>
            <person name="Kim I.S."/>
        </authorList>
    </citation>
    <scope>NUCLEOTIDE SEQUENCE [LARGE SCALE GENOMIC DNA]</scope>
    <source>
        <strain evidence="1 2">SAP-1</strain>
    </source>
</reference>
<organism evidence="1 2">
    <name type="scientific">Rouxiella aceris</name>
    <dbReference type="NCBI Taxonomy" id="2703884"/>
    <lineage>
        <taxon>Bacteria</taxon>
        <taxon>Pseudomonadati</taxon>
        <taxon>Pseudomonadota</taxon>
        <taxon>Gammaproteobacteria</taxon>
        <taxon>Enterobacterales</taxon>
        <taxon>Yersiniaceae</taxon>
        <taxon>Rouxiella</taxon>
    </lineage>
</organism>
<dbReference type="GO" id="GO:0006508">
    <property type="term" value="P:proteolysis"/>
    <property type="evidence" value="ECO:0007669"/>
    <property type="project" value="InterPro"/>
</dbReference>
<evidence type="ECO:0000313" key="1">
    <source>
        <dbReference type="EMBL" id="NMP28164.1"/>
    </source>
</evidence>
<proteinExistence type="predicted"/>
<dbReference type="AlphaFoldDB" id="A0A848MQ02"/>
<dbReference type="PROSITE" id="PS51365">
    <property type="entry name" value="RENAL_DIPEPTIDASE_2"/>
    <property type="match status" value="1"/>
</dbReference>
<gene>
    <name evidence="1" type="ORF">GW590_14975</name>
</gene>
<dbReference type="InterPro" id="IPR008257">
    <property type="entry name" value="Pept_M19"/>
</dbReference>
<name>A0A848MQ02_9GAMM</name>
<dbReference type="InterPro" id="IPR000180">
    <property type="entry name" value="Dipep_AS"/>
</dbReference>
<comment type="caution">
    <text evidence="1">The sequence shown here is derived from an EMBL/GenBank/DDBJ whole genome shotgun (WGS) entry which is preliminary data.</text>
</comment>